<keyword evidence="1" id="KW-0808">Transferase</keyword>
<reference evidence="1" key="1">
    <citation type="submission" date="2013-08" db="EMBL/GenBank/DDBJ databases">
        <authorList>
            <person name="Mendez C."/>
            <person name="Richter M."/>
            <person name="Ferrer M."/>
            <person name="Sanchez J."/>
        </authorList>
    </citation>
    <scope>NUCLEOTIDE SEQUENCE</scope>
</reference>
<dbReference type="AlphaFoldDB" id="T0ZDI8"/>
<keyword evidence="1" id="KW-0489">Methyltransferase</keyword>
<dbReference type="EMBL" id="AUZY01013044">
    <property type="protein sequence ID" value="EQD26864.1"/>
    <property type="molecule type" value="Genomic_DNA"/>
</dbReference>
<evidence type="ECO:0000313" key="1">
    <source>
        <dbReference type="EMBL" id="EQD26864.1"/>
    </source>
</evidence>
<accession>T0ZDI8</accession>
<feature type="non-terminal residue" evidence="1">
    <location>
        <position position="1"/>
    </location>
</feature>
<reference evidence="1" key="2">
    <citation type="journal article" date="2014" name="ISME J.">
        <title>Microbial stratification in low pH oxic and suboxic macroscopic growths along an acid mine drainage.</title>
        <authorList>
            <person name="Mendez-Garcia C."/>
            <person name="Mesa V."/>
            <person name="Sprenger R.R."/>
            <person name="Richter M."/>
            <person name="Diez M.S."/>
            <person name="Solano J."/>
            <person name="Bargiela R."/>
            <person name="Golyshina O.V."/>
            <person name="Manteca A."/>
            <person name="Ramos J.L."/>
            <person name="Gallego J.R."/>
            <person name="Llorente I."/>
            <person name="Martins Dos Santos V.A."/>
            <person name="Jensen O.N."/>
            <person name="Pelaez A.I."/>
            <person name="Sanchez J."/>
            <person name="Ferrer M."/>
        </authorList>
    </citation>
    <scope>NUCLEOTIDE SEQUENCE</scope>
</reference>
<protein>
    <submittedName>
        <fullName evidence="1">Methyltransferase type</fullName>
    </submittedName>
</protein>
<proteinExistence type="predicted"/>
<dbReference type="GO" id="GO:0032259">
    <property type="term" value="P:methylation"/>
    <property type="evidence" value="ECO:0007669"/>
    <property type="project" value="UniProtKB-KW"/>
</dbReference>
<name>T0ZDI8_9ZZZZ</name>
<dbReference type="GO" id="GO:0008168">
    <property type="term" value="F:methyltransferase activity"/>
    <property type="evidence" value="ECO:0007669"/>
    <property type="project" value="UniProtKB-KW"/>
</dbReference>
<sequence>KNIASNGIKNVQIIEKDICSSDLPGGFNKVFFSNVFHDLDCQDKLLDRLGRVAGLEITFIEFKPDTPFGPPRDIRFSSEALAGKLGKHGFDLIKEIEFEYHYAQKYRARTKLGGEMSAEIALKAVMISLHVEVPKVHDIRKVVRVYLAG</sequence>
<gene>
    <name evidence="1" type="ORF">B1B_19422</name>
</gene>
<dbReference type="SUPFAM" id="SSF53335">
    <property type="entry name" value="S-adenosyl-L-methionine-dependent methyltransferases"/>
    <property type="match status" value="1"/>
</dbReference>
<dbReference type="InterPro" id="IPR029063">
    <property type="entry name" value="SAM-dependent_MTases_sf"/>
</dbReference>
<organism evidence="1">
    <name type="scientific">mine drainage metagenome</name>
    <dbReference type="NCBI Taxonomy" id="410659"/>
    <lineage>
        <taxon>unclassified sequences</taxon>
        <taxon>metagenomes</taxon>
        <taxon>ecological metagenomes</taxon>
    </lineage>
</organism>
<dbReference type="Gene3D" id="3.40.50.150">
    <property type="entry name" value="Vaccinia Virus protein VP39"/>
    <property type="match status" value="1"/>
</dbReference>
<feature type="non-terminal residue" evidence="1">
    <location>
        <position position="149"/>
    </location>
</feature>
<comment type="caution">
    <text evidence="1">The sequence shown here is derived from an EMBL/GenBank/DDBJ whole genome shotgun (WGS) entry which is preliminary data.</text>
</comment>